<evidence type="ECO:0000313" key="2">
    <source>
        <dbReference type="EMBL" id="MFC7581627.1"/>
    </source>
</evidence>
<comment type="caution">
    <text evidence="2">The sequence shown here is derived from an EMBL/GenBank/DDBJ whole genome shotgun (WGS) entry which is preliminary data.</text>
</comment>
<organism evidence="2 3">
    <name type="scientific">Schaalia naturae</name>
    <dbReference type="NCBI Taxonomy" id="635203"/>
    <lineage>
        <taxon>Bacteria</taxon>
        <taxon>Bacillati</taxon>
        <taxon>Actinomycetota</taxon>
        <taxon>Actinomycetes</taxon>
        <taxon>Actinomycetales</taxon>
        <taxon>Actinomycetaceae</taxon>
        <taxon>Schaalia</taxon>
    </lineage>
</organism>
<dbReference type="EMBL" id="JBHTEF010000001">
    <property type="protein sequence ID" value="MFC7581627.1"/>
    <property type="molecule type" value="Genomic_DNA"/>
</dbReference>
<dbReference type="InterPro" id="IPR006059">
    <property type="entry name" value="SBP"/>
</dbReference>
<dbReference type="Gene3D" id="3.40.190.10">
    <property type="entry name" value="Periplasmic binding protein-like II"/>
    <property type="match status" value="1"/>
</dbReference>
<proteinExistence type="predicted"/>
<gene>
    <name evidence="2" type="ORF">ACFQWG_10525</name>
</gene>
<accession>A0ABW2SNB1</accession>
<reference evidence="3" key="1">
    <citation type="journal article" date="2019" name="Int. J. Syst. Evol. Microbiol.">
        <title>The Global Catalogue of Microorganisms (GCM) 10K type strain sequencing project: providing services to taxonomists for standard genome sequencing and annotation.</title>
        <authorList>
            <consortium name="The Broad Institute Genomics Platform"/>
            <consortium name="The Broad Institute Genome Sequencing Center for Infectious Disease"/>
            <person name="Wu L."/>
            <person name="Ma J."/>
        </authorList>
    </citation>
    <scope>NUCLEOTIDE SEQUENCE [LARGE SCALE GENOMIC DNA]</scope>
    <source>
        <strain evidence="3">CCUG 56698</strain>
    </source>
</reference>
<dbReference type="Proteomes" id="UP001596527">
    <property type="component" value="Unassembled WGS sequence"/>
</dbReference>
<sequence length="437" mass="46278">MKRSLTMTAALAAAALALAGCGGSGGGSAASGESGDDGDVTTLTVWHGFTGSDGPALQQVIDDFNASQDEIKVEAEVYPWDSLYQKFLTSVTSDSSPDIVAMSTSNLAQYAAKDVLSPTTDFYADTTYMDTAPLASGAISASEYDGVNYGIPLNIGPIMLYWNKDLFEAAGLDPDQPPTTWDEFAEDAKKLTIDENSDGKPEQYAISIGETNTVPIYPALFAQNGGGVVSADGKTSELDSEATLEAADFWMDMVVNDHITPTGMTGEDADQLFSSGKAAMEMNGPWLTTGLTDAGLNFGVTVPFRASEDADLSVMTDAVSWTVPKTTSEKEKAAAYAFFAYWNSVEGQTTWANGSGFPPVRSDIPESDLTNEYTKTFGSSEVLDAITMYMTGVPANQEINNDIFTPALQNATSGSGDVDQLFTEASAQIQSKLDESE</sequence>
<dbReference type="Pfam" id="PF13416">
    <property type="entry name" value="SBP_bac_8"/>
    <property type="match status" value="1"/>
</dbReference>
<evidence type="ECO:0000313" key="3">
    <source>
        <dbReference type="Proteomes" id="UP001596527"/>
    </source>
</evidence>
<dbReference type="InterPro" id="IPR050490">
    <property type="entry name" value="Bact_solute-bd_prot1"/>
</dbReference>
<keyword evidence="1" id="KW-0732">Signal</keyword>
<feature type="chain" id="PRO_5047029763" evidence="1">
    <location>
        <begin position="20"/>
        <end position="437"/>
    </location>
</feature>
<dbReference type="PROSITE" id="PS51257">
    <property type="entry name" value="PROKAR_LIPOPROTEIN"/>
    <property type="match status" value="1"/>
</dbReference>
<dbReference type="PANTHER" id="PTHR43649:SF12">
    <property type="entry name" value="DIACETYLCHITOBIOSE BINDING PROTEIN DASA"/>
    <property type="match status" value="1"/>
</dbReference>
<dbReference type="CDD" id="cd14748">
    <property type="entry name" value="PBP2_UgpB"/>
    <property type="match status" value="1"/>
</dbReference>
<evidence type="ECO:0000256" key="1">
    <source>
        <dbReference type="SAM" id="SignalP"/>
    </source>
</evidence>
<dbReference type="RefSeq" id="WP_380975097.1">
    <property type="nucleotide sequence ID" value="NZ_JBHTEF010000001.1"/>
</dbReference>
<dbReference type="PANTHER" id="PTHR43649">
    <property type="entry name" value="ARABINOSE-BINDING PROTEIN-RELATED"/>
    <property type="match status" value="1"/>
</dbReference>
<feature type="signal peptide" evidence="1">
    <location>
        <begin position="1"/>
        <end position="19"/>
    </location>
</feature>
<protein>
    <submittedName>
        <fullName evidence="2">ABC transporter substrate-binding protein</fullName>
    </submittedName>
</protein>
<dbReference type="SUPFAM" id="SSF53850">
    <property type="entry name" value="Periplasmic binding protein-like II"/>
    <property type="match status" value="1"/>
</dbReference>
<name>A0ABW2SNB1_9ACTO</name>
<keyword evidence="3" id="KW-1185">Reference proteome</keyword>